<evidence type="ECO:0000313" key="1">
    <source>
        <dbReference type="EMBL" id="UJO14265.1"/>
    </source>
</evidence>
<dbReference type="Proteomes" id="UP000756132">
    <property type="component" value="Chromosome 2"/>
</dbReference>
<accession>A0A9Q8P5M0</accession>
<name>A0A9Q8P5M0_PASFU</name>
<dbReference type="AlphaFoldDB" id="A0A9Q8P5M0"/>
<reference evidence="1" key="1">
    <citation type="submission" date="2021-12" db="EMBL/GenBank/DDBJ databases">
        <authorList>
            <person name="Zaccaron A."/>
            <person name="Stergiopoulos I."/>
        </authorList>
    </citation>
    <scope>NUCLEOTIDE SEQUENCE</scope>
    <source>
        <strain evidence="1">Race5_Kim</strain>
    </source>
</reference>
<dbReference type="RefSeq" id="XP_047758631.1">
    <property type="nucleotide sequence ID" value="XM_047902905.1"/>
</dbReference>
<keyword evidence="2" id="KW-1185">Reference proteome</keyword>
<protein>
    <submittedName>
        <fullName evidence="1">Uncharacterized protein</fullName>
    </submittedName>
</protein>
<dbReference type="GeneID" id="71983635"/>
<proteinExistence type="predicted"/>
<organism evidence="1 2">
    <name type="scientific">Passalora fulva</name>
    <name type="common">Tomato leaf mold</name>
    <name type="synonym">Cladosporium fulvum</name>
    <dbReference type="NCBI Taxonomy" id="5499"/>
    <lineage>
        <taxon>Eukaryota</taxon>
        <taxon>Fungi</taxon>
        <taxon>Dikarya</taxon>
        <taxon>Ascomycota</taxon>
        <taxon>Pezizomycotina</taxon>
        <taxon>Dothideomycetes</taxon>
        <taxon>Dothideomycetidae</taxon>
        <taxon>Mycosphaerellales</taxon>
        <taxon>Mycosphaerellaceae</taxon>
        <taxon>Fulvia</taxon>
    </lineage>
</organism>
<dbReference type="KEGG" id="ffu:CLAFUR5_03757"/>
<reference evidence="1" key="2">
    <citation type="journal article" date="2022" name="Microb. Genom.">
        <title>A chromosome-scale genome assembly of the tomato pathogen Cladosporium fulvum reveals a compartmentalized genome architecture and the presence of a dispensable chromosome.</title>
        <authorList>
            <person name="Zaccaron A.Z."/>
            <person name="Chen L.H."/>
            <person name="Samaras A."/>
            <person name="Stergiopoulos I."/>
        </authorList>
    </citation>
    <scope>NUCLEOTIDE SEQUENCE</scope>
    <source>
        <strain evidence="1">Race5_Kim</strain>
    </source>
</reference>
<evidence type="ECO:0000313" key="2">
    <source>
        <dbReference type="Proteomes" id="UP000756132"/>
    </source>
</evidence>
<gene>
    <name evidence="1" type="ORF">CLAFUR5_03757</name>
</gene>
<sequence length="89" mass="10154">MFFYDQQLDLWINDSPLLISSKVQKAAQAFGHEVQWNSKGHVCGLGHAVSLRLAEKLGSITLSVQQFMHLARRQPRVASDEFAEWLKDQ</sequence>
<dbReference type="EMBL" id="CP090164">
    <property type="protein sequence ID" value="UJO14265.1"/>
    <property type="molecule type" value="Genomic_DNA"/>
</dbReference>